<gene>
    <name evidence="1" type="ORF">ACAOBT_LOCUS31700</name>
</gene>
<reference evidence="1" key="1">
    <citation type="submission" date="2022-03" db="EMBL/GenBank/DDBJ databases">
        <authorList>
            <person name="Sayadi A."/>
        </authorList>
    </citation>
    <scope>NUCLEOTIDE SEQUENCE</scope>
</reference>
<dbReference type="EMBL" id="CAKOFQ010007994">
    <property type="protein sequence ID" value="CAH2010683.1"/>
    <property type="molecule type" value="Genomic_DNA"/>
</dbReference>
<accession>A0A9P0MB42</accession>
<dbReference type="Proteomes" id="UP001152888">
    <property type="component" value="Unassembled WGS sequence"/>
</dbReference>
<organism evidence="1 2">
    <name type="scientific">Acanthoscelides obtectus</name>
    <name type="common">Bean weevil</name>
    <name type="synonym">Bruchus obtectus</name>
    <dbReference type="NCBI Taxonomy" id="200917"/>
    <lineage>
        <taxon>Eukaryota</taxon>
        <taxon>Metazoa</taxon>
        <taxon>Ecdysozoa</taxon>
        <taxon>Arthropoda</taxon>
        <taxon>Hexapoda</taxon>
        <taxon>Insecta</taxon>
        <taxon>Pterygota</taxon>
        <taxon>Neoptera</taxon>
        <taxon>Endopterygota</taxon>
        <taxon>Coleoptera</taxon>
        <taxon>Polyphaga</taxon>
        <taxon>Cucujiformia</taxon>
        <taxon>Chrysomeloidea</taxon>
        <taxon>Chrysomelidae</taxon>
        <taxon>Bruchinae</taxon>
        <taxon>Bruchini</taxon>
        <taxon>Acanthoscelides</taxon>
    </lineage>
</organism>
<dbReference type="AlphaFoldDB" id="A0A9P0MB42"/>
<dbReference type="OrthoDB" id="6732374at2759"/>
<evidence type="ECO:0000313" key="1">
    <source>
        <dbReference type="EMBL" id="CAH2010683.1"/>
    </source>
</evidence>
<name>A0A9P0MB42_ACAOB</name>
<keyword evidence="2" id="KW-1185">Reference proteome</keyword>
<comment type="caution">
    <text evidence="1">The sequence shown here is derived from an EMBL/GenBank/DDBJ whole genome shotgun (WGS) entry which is preliminary data.</text>
</comment>
<proteinExistence type="predicted"/>
<sequence length="128" mass="14814">MPGALGYNIWITLTKQIDLVYMLVHALRLFKKVTHVFPIRGHSYLPNDQDFALIEKKKRRNSPDVPEDWDALIQEAMVKPSPFVVVNISQNMFFIIQNACSSYFLKTHRPKLGLREARIIEISSDSKN</sequence>
<evidence type="ECO:0000313" key="2">
    <source>
        <dbReference type="Proteomes" id="UP001152888"/>
    </source>
</evidence>
<protein>
    <submittedName>
        <fullName evidence="1">Uncharacterized protein</fullName>
    </submittedName>
</protein>